<dbReference type="InterPro" id="IPR012340">
    <property type="entry name" value="NA-bd_OB-fold"/>
</dbReference>
<dbReference type="GO" id="GO:0000049">
    <property type="term" value="F:tRNA binding"/>
    <property type="evidence" value="ECO:0007669"/>
    <property type="project" value="TreeGrafter"/>
</dbReference>
<organism evidence="12 13">
    <name type="scientific">Bernardetia litoralis (strain ATCC 23117 / DSM 6794 / NBRC 15988 / NCIMB 1366 / Fx l1 / Sio-4)</name>
    <name type="common">Flexibacter litoralis</name>
    <dbReference type="NCBI Taxonomy" id="880071"/>
    <lineage>
        <taxon>Bacteria</taxon>
        <taxon>Pseudomonadati</taxon>
        <taxon>Bacteroidota</taxon>
        <taxon>Cytophagia</taxon>
        <taxon>Cytophagales</taxon>
        <taxon>Bernardetiaceae</taxon>
        <taxon>Bernardetia</taxon>
    </lineage>
</organism>
<dbReference type="InterPro" id="IPR002313">
    <property type="entry name" value="Lys-tRNA-ligase_II"/>
</dbReference>
<feature type="binding site" evidence="9">
    <location>
        <position position="424"/>
    </location>
    <ligand>
        <name>Mg(2+)</name>
        <dbReference type="ChEBI" id="CHEBI:18420"/>
        <label>1</label>
    </ligand>
</feature>
<evidence type="ECO:0000256" key="8">
    <source>
        <dbReference type="ARBA" id="ARBA00048573"/>
    </source>
</evidence>
<dbReference type="PANTHER" id="PTHR42918">
    <property type="entry name" value="LYSYL-TRNA SYNTHETASE"/>
    <property type="match status" value="1"/>
</dbReference>
<dbReference type="PATRIC" id="fig|880071.3.peg.3954"/>
<comment type="catalytic activity">
    <reaction evidence="8 9 10">
        <text>tRNA(Lys) + L-lysine + ATP = L-lysyl-tRNA(Lys) + AMP + diphosphate</text>
        <dbReference type="Rhea" id="RHEA:20792"/>
        <dbReference type="Rhea" id="RHEA-COMP:9696"/>
        <dbReference type="Rhea" id="RHEA-COMP:9697"/>
        <dbReference type="ChEBI" id="CHEBI:30616"/>
        <dbReference type="ChEBI" id="CHEBI:32551"/>
        <dbReference type="ChEBI" id="CHEBI:33019"/>
        <dbReference type="ChEBI" id="CHEBI:78442"/>
        <dbReference type="ChEBI" id="CHEBI:78529"/>
        <dbReference type="ChEBI" id="CHEBI:456215"/>
        <dbReference type="EC" id="6.1.1.6"/>
    </reaction>
</comment>
<dbReference type="HAMAP" id="MF_00252">
    <property type="entry name" value="Lys_tRNA_synth_class2"/>
    <property type="match status" value="1"/>
</dbReference>
<dbReference type="AlphaFoldDB" id="I4AQM1"/>
<keyword evidence="5 9" id="KW-0067">ATP-binding</keyword>
<reference evidence="13" key="1">
    <citation type="submission" date="2012-06" db="EMBL/GenBank/DDBJ databases">
        <title>The complete genome of Flexibacter litoralis DSM 6794.</title>
        <authorList>
            <person name="Lucas S."/>
            <person name="Copeland A."/>
            <person name="Lapidus A."/>
            <person name="Glavina del Rio T."/>
            <person name="Dalin E."/>
            <person name="Tice H."/>
            <person name="Bruce D."/>
            <person name="Goodwin L."/>
            <person name="Pitluck S."/>
            <person name="Peters L."/>
            <person name="Ovchinnikova G."/>
            <person name="Lu M."/>
            <person name="Kyrpides N."/>
            <person name="Mavromatis K."/>
            <person name="Ivanova N."/>
            <person name="Brettin T."/>
            <person name="Detter J.C."/>
            <person name="Han C."/>
            <person name="Larimer F."/>
            <person name="Land M."/>
            <person name="Hauser L."/>
            <person name="Markowitz V."/>
            <person name="Cheng J.-F."/>
            <person name="Hugenholtz P."/>
            <person name="Woyke T."/>
            <person name="Wu D."/>
            <person name="Spring S."/>
            <person name="Lang E."/>
            <person name="Kopitz M."/>
            <person name="Brambilla E."/>
            <person name="Klenk H.-P."/>
            <person name="Eisen J.A."/>
        </authorList>
    </citation>
    <scope>NUCLEOTIDE SEQUENCE [LARGE SCALE GENOMIC DNA]</scope>
    <source>
        <strain evidence="13">ATCC 23117 / DSM 6794 / NBRC 15988 / NCIMB 1366 / Sio-4</strain>
    </source>
</reference>
<comment type="subcellular location">
    <subcellularLocation>
        <location evidence="9">Cytoplasm</location>
    </subcellularLocation>
</comment>
<evidence type="ECO:0000256" key="4">
    <source>
        <dbReference type="ARBA" id="ARBA00022741"/>
    </source>
</evidence>
<keyword evidence="7 9" id="KW-0030">Aminoacyl-tRNA synthetase</keyword>
<dbReference type="GO" id="GO:0006430">
    <property type="term" value="P:lysyl-tRNA aminoacylation"/>
    <property type="evidence" value="ECO:0007669"/>
    <property type="project" value="UniProtKB-UniRule"/>
</dbReference>
<dbReference type="NCBIfam" id="TIGR00499">
    <property type="entry name" value="lysS_bact"/>
    <property type="match status" value="1"/>
</dbReference>
<dbReference type="Pfam" id="PF00152">
    <property type="entry name" value="tRNA-synt_2"/>
    <property type="match status" value="1"/>
</dbReference>
<comment type="similarity">
    <text evidence="1 9">Belongs to the class-II aminoacyl-tRNA synthetase family.</text>
</comment>
<dbReference type="Gene3D" id="2.40.50.140">
    <property type="entry name" value="Nucleic acid-binding proteins"/>
    <property type="match status" value="1"/>
</dbReference>
<dbReference type="EMBL" id="CP003345">
    <property type="protein sequence ID" value="AFM06256.1"/>
    <property type="molecule type" value="Genomic_DNA"/>
</dbReference>
<evidence type="ECO:0000256" key="5">
    <source>
        <dbReference type="ARBA" id="ARBA00022840"/>
    </source>
</evidence>
<dbReference type="InterPro" id="IPR006195">
    <property type="entry name" value="aa-tRNA-synth_II"/>
</dbReference>
<protein>
    <recommendedName>
        <fullName evidence="9">Lysine--tRNA ligase</fullName>
        <ecNumber evidence="9">6.1.1.6</ecNumber>
    </recommendedName>
    <alternativeName>
        <fullName evidence="9">Lysyl-tRNA synthetase</fullName>
        <shortName evidence="9">LysRS</shortName>
    </alternativeName>
</protein>
<feature type="domain" description="Aminoacyl-transfer RNA synthetases class-II family profile" evidence="11">
    <location>
        <begin position="195"/>
        <end position="512"/>
    </location>
</feature>
<accession>I4AQM1</accession>
<keyword evidence="3 9" id="KW-0479">Metal-binding</keyword>
<dbReference type="InterPro" id="IPR004365">
    <property type="entry name" value="NA-bd_OB_tRNA"/>
</dbReference>
<dbReference type="EC" id="6.1.1.6" evidence="9"/>
<dbReference type="GO" id="GO:0005524">
    <property type="term" value="F:ATP binding"/>
    <property type="evidence" value="ECO:0007669"/>
    <property type="project" value="UniProtKB-UniRule"/>
</dbReference>
<dbReference type="Gene3D" id="3.30.930.10">
    <property type="entry name" value="Bira Bifunctional Protein, Domain 2"/>
    <property type="match status" value="1"/>
</dbReference>
<keyword evidence="2 9" id="KW-0436">Ligase</keyword>
<name>I4AQM1_BERLS</name>
<dbReference type="PROSITE" id="PS50862">
    <property type="entry name" value="AA_TRNA_LIGASE_II"/>
    <property type="match status" value="1"/>
</dbReference>
<dbReference type="RefSeq" id="WP_014799679.1">
    <property type="nucleotide sequence ID" value="NC_018018.1"/>
</dbReference>
<dbReference type="InterPro" id="IPR018149">
    <property type="entry name" value="Lys-tRNA-synth_II_C"/>
</dbReference>
<evidence type="ECO:0000256" key="10">
    <source>
        <dbReference type="RuleBase" id="RU000336"/>
    </source>
</evidence>
<feature type="binding site" evidence="9">
    <location>
        <position position="431"/>
    </location>
    <ligand>
        <name>Mg(2+)</name>
        <dbReference type="ChEBI" id="CHEBI:18420"/>
        <label>1</label>
    </ligand>
</feature>
<evidence type="ECO:0000256" key="3">
    <source>
        <dbReference type="ARBA" id="ARBA00022723"/>
    </source>
</evidence>
<keyword evidence="13" id="KW-1185">Reference proteome</keyword>
<dbReference type="InterPro" id="IPR045864">
    <property type="entry name" value="aa-tRNA-synth_II/BPL/LPL"/>
</dbReference>
<dbReference type="HOGENOM" id="CLU_008255_6_0_10"/>
<evidence type="ECO:0000256" key="2">
    <source>
        <dbReference type="ARBA" id="ARBA00022598"/>
    </source>
</evidence>
<evidence type="ECO:0000256" key="6">
    <source>
        <dbReference type="ARBA" id="ARBA00022917"/>
    </source>
</evidence>
<dbReference type="SUPFAM" id="SSF55681">
    <property type="entry name" value="Class II aaRS and biotin synthetases"/>
    <property type="match status" value="1"/>
</dbReference>
<dbReference type="GO" id="GO:0005829">
    <property type="term" value="C:cytosol"/>
    <property type="evidence" value="ECO:0007669"/>
    <property type="project" value="TreeGrafter"/>
</dbReference>
<evidence type="ECO:0000313" key="13">
    <source>
        <dbReference type="Proteomes" id="UP000006054"/>
    </source>
</evidence>
<sequence length="586" mass="68156">MQPILSEQEILRRQKREQLIQLGIEPYPAALYNFTHTTKQIKAFFPEEKPEGEENFDDFKEISLAGRLMTNRIQGSAAFAEIEDSTGRLQVYFRRDDICPDEDKTMYNTVFKKLLDIGDIIGVKGYIFRTNVGEITLRATEFTILTKSLHPLPVVRRVENEDGTVKTYDAFTDSEQRYRQRYVDLIVNPEVRDVFKKRSQLMNVMREFLNDKDYLEVETPILQPIYGGAAARPFKTHHNTLDMTLYLRIANELYLKRLIVGGYDGVYEFSKDFRNEGMSRFHNPEFTQIELYVAYKDYEWMMNLVEEMVEKIALKLHNSTEVQVGENVINFARPWKRYTMYEAIEHFTGVDISEMSEEEMRKAALQLSVPIDETMGRGKLIDEIFGEHCEPKLIQPTFITDYPVEMSPLAKKHRTKEGLVERFEAVCNGKEICNAFSELNDPIDQRKRFEEQLELGKRGDDEAMILDEDFLNALEYGMPPTAGLGIGIDRLSMIMTNQNSIQDVLFFPQMRPKKQPKYATEQDYTDLGIRAELIPIIQKLGFLTIEALKEAIPSKLFNDMCGMRKKMKLKEVKNPTKEEVEGWLKK</sequence>
<keyword evidence="9 10" id="KW-0460">Magnesium</keyword>
<keyword evidence="6 9" id="KW-0648">Protein biosynthesis</keyword>
<keyword evidence="9" id="KW-0963">Cytoplasm</keyword>
<dbReference type="Pfam" id="PF01336">
    <property type="entry name" value="tRNA_anti-codon"/>
    <property type="match status" value="1"/>
</dbReference>
<gene>
    <name evidence="9" type="primary">lysS</name>
    <name evidence="12" type="ordered locus">Fleli_3954</name>
</gene>
<dbReference type="OrthoDB" id="9801152at2"/>
<dbReference type="CDD" id="cd00775">
    <property type="entry name" value="LysRS_core"/>
    <property type="match status" value="1"/>
</dbReference>
<dbReference type="STRING" id="880071.Fleli_3954"/>
<dbReference type="CDD" id="cd04322">
    <property type="entry name" value="LysRS_N"/>
    <property type="match status" value="1"/>
</dbReference>
<comment type="cofactor">
    <cofactor evidence="9 10">
        <name>Mg(2+)</name>
        <dbReference type="ChEBI" id="CHEBI:18420"/>
    </cofactor>
    <text evidence="9 10">Binds 3 Mg(2+) ions per subunit.</text>
</comment>
<evidence type="ECO:0000256" key="9">
    <source>
        <dbReference type="HAMAP-Rule" id="MF_00252"/>
    </source>
</evidence>
<evidence type="ECO:0000256" key="7">
    <source>
        <dbReference type="ARBA" id="ARBA00023146"/>
    </source>
</evidence>
<evidence type="ECO:0000259" key="11">
    <source>
        <dbReference type="PROSITE" id="PS50862"/>
    </source>
</evidence>
<dbReference type="eggNOG" id="COG1190">
    <property type="taxonomic scope" value="Bacteria"/>
</dbReference>
<evidence type="ECO:0000313" key="12">
    <source>
        <dbReference type="EMBL" id="AFM06256.1"/>
    </source>
</evidence>
<dbReference type="NCBIfam" id="NF001756">
    <property type="entry name" value="PRK00484.1"/>
    <property type="match status" value="1"/>
</dbReference>
<dbReference type="GO" id="GO:0004824">
    <property type="term" value="F:lysine-tRNA ligase activity"/>
    <property type="evidence" value="ECO:0007669"/>
    <property type="project" value="UniProtKB-UniRule"/>
</dbReference>
<dbReference type="KEGG" id="fli:Fleli_3954"/>
<feature type="binding site" evidence="9">
    <location>
        <position position="431"/>
    </location>
    <ligand>
        <name>Mg(2+)</name>
        <dbReference type="ChEBI" id="CHEBI:18420"/>
        <label>2</label>
    </ligand>
</feature>
<dbReference type="InterPro" id="IPR004364">
    <property type="entry name" value="Aa-tRNA-synt_II"/>
</dbReference>
<dbReference type="GO" id="GO:0000287">
    <property type="term" value="F:magnesium ion binding"/>
    <property type="evidence" value="ECO:0007669"/>
    <property type="project" value="UniProtKB-UniRule"/>
</dbReference>
<proteinExistence type="inferred from homology"/>
<dbReference type="PRINTS" id="PR00982">
    <property type="entry name" value="TRNASYNTHLYS"/>
</dbReference>
<keyword evidence="4 9" id="KW-0547">Nucleotide-binding</keyword>
<comment type="subunit">
    <text evidence="9">Homodimer.</text>
</comment>
<dbReference type="Proteomes" id="UP000006054">
    <property type="component" value="Chromosome"/>
</dbReference>
<dbReference type="FunFam" id="2.40.50.140:FF:000024">
    <property type="entry name" value="Lysine--tRNA ligase"/>
    <property type="match status" value="1"/>
</dbReference>
<evidence type="ECO:0000256" key="1">
    <source>
        <dbReference type="ARBA" id="ARBA00008226"/>
    </source>
</evidence>
<dbReference type="InterPro" id="IPR044136">
    <property type="entry name" value="Lys-tRNA-ligase_II_N"/>
</dbReference>
<dbReference type="PANTHER" id="PTHR42918:SF15">
    <property type="entry name" value="LYSINE--TRNA LIGASE, CHLOROPLASTIC_MITOCHONDRIAL"/>
    <property type="match status" value="1"/>
</dbReference>
<dbReference type="SUPFAM" id="SSF50249">
    <property type="entry name" value="Nucleic acid-binding proteins"/>
    <property type="match status" value="1"/>
</dbReference>